<comment type="caution">
    <text evidence="2">The sequence shown here is derived from an EMBL/GenBank/DDBJ whole genome shotgun (WGS) entry which is preliminary data.</text>
</comment>
<name>A0A2U1MKR8_ARTAN</name>
<dbReference type="AlphaFoldDB" id="A0A2U1MKR8"/>
<feature type="compositionally biased region" description="Polar residues" evidence="1">
    <location>
        <begin position="64"/>
        <end position="73"/>
    </location>
</feature>
<feature type="region of interest" description="Disordered" evidence="1">
    <location>
        <begin position="59"/>
        <end position="83"/>
    </location>
</feature>
<accession>A0A2U1MKR8</accession>
<organism evidence="2 3">
    <name type="scientific">Artemisia annua</name>
    <name type="common">Sweet wormwood</name>
    <dbReference type="NCBI Taxonomy" id="35608"/>
    <lineage>
        <taxon>Eukaryota</taxon>
        <taxon>Viridiplantae</taxon>
        <taxon>Streptophyta</taxon>
        <taxon>Embryophyta</taxon>
        <taxon>Tracheophyta</taxon>
        <taxon>Spermatophyta</taxon>
        <taxon>Magnoliopsida</taxon>
        <taxon>eudicotyledons</taxon>
        <taxon>Gunneridae</taxon>
        <taxon>Pentapetalae</taxon>
        <taxon>asterids</taxon>
        <taxon>campanulids</taxon>
        <taxon>Asterales</taxon>
        <taxon>Asteraceae</taxon>
        <taxon>Asteroideae</taxon>
        <taxon>Anthemideae</taxon>
        <taxon>Artemisiinae</taxon>
        <taxon>Artemisia</taxon>
    </lineage>
</organism>
<sequence length="95" mass="10946">MKEPDVVEEDIDEQVEEDDGIRFIETSNVEEDDIDEQVANDVHIDDIEEHQWVDPQLIDGDISITGNDGNTEMDNPMPRTDETADMRNNELFIKL</sequence>
<evidence type="ECO:0000313" key="2">
    <source>
        <dbReference type="EMBL" id="PWA61816.1"/>
    </source>
</evidence>
<evidence type="ECO:0000313" key="3">
    <source>
        <dbReference type="Proteomes" id="UP000245207"/>
    </source>
</evidence>
<protein>
    <submittedName>
        <fullName evidence="2">Uncharacterized protein</fullName>
    </submittedName>
</protein>
<keyword evidence="3" id="KW-1185">Reference proteome</keyword>
<proteinExistence type="predicted"/>
<evidence type="ECO:0000256" key="1">
    <source>
        <dbReference type="SAM" id="MobiDB-lite"/>
    </source>
</evidence>
<gene>
    <name evidence="2" type="ORF">CTI12_AA369840</name>
</gene>
<dbReference type="EMBL" id="PKPP01005013">
    <property type="protein sequence ID" value="PWA61816.1"/>
    <property type="molecule type" value="Genomic_DNA"/>
</dbReference>
<dbReference type="Proteomes" id="UP000245207">
    <property type="component" value="Unassembled WGS sequence"/>
</dbReference>
<reference evidence="2 3" key="1">
    <citation type="journal article" date="2018" name="Mol. Plant">
        <title>The genome of Artemisia annua provides insight into the evolution of Asteraceae family and artemisinin biosynthesis.</title>
        <authorList>
            <person name="Shen Q."/>
            <person name="Zhang L."/>
            <person name="Liao Z."/>
            <person name="Wang S."/>
            <person name="Yan T."/>
            <person name="Shi P."/>
            <person name="Liu M."/>
            <person name="Fu X."/>
            <person name="Pan Q."/>
            <person name="Wang Y."/>
            <person name="Lv Z."/>
            <person name="Lu X."/>
            <person name="Zhang F."/>
            <person name="Jiang W."/>
            <person name="Ma Y."/>
            <person name="Chen M."/>
            <person name="Hao X."/>
            <person name="Li L."/>
            <person name="Tang Y."/>
            <person name="Lv G."/>
            <person name="Zhou Y."/>
            <person name="Sun X."/>
            <person name="Brodelius P.E."/>
            <person name="Rose J.K.C."/>
            <person name="Tang K."/>
        </authorList>
    </citation>
    <scope>NUCLEOTIDE SEQUENCE [LARGE SCALE GENOMIC DNA]</scope>
    <source>
        <strain evidence="3">cv. Huhao1</strain>
        <tissue evidence="2">Leaf</tissue>
    </source>
</reference>